<sequence length="49" mass="5102">MGRDVHDAQIVQDQALQATKALICDAALVAAFSEMLAGQISAVECGRNA</sequence>
<organism evidence="1 2">
    <name type="scientific">Pseudomonas fluorescens</name>
    <dbReference type="NCBI Taxonomy" id="294"/>
    <lineage>
        <taxon>Bacteria</taxon>
        <taxon>Pseudomonadati</taxon>
        <taxon>Pseudomonadota</taxon>
        <taxon>Gammaproteobacteria</taxon>
        <taxon>Pseudomonadales</taxon>
        <taxon>Pseudomonadaceae</taxon>
        <taxon>Pseudomonas</taxon>
    </lineage>
</organism>
<reference evidence="1 2" key="1">
    <citation type="submission" date="2019-09" db="EMBL/GenBank/DDBJ databases">
        <authorList>
            <person name="Chandra G."/>
            <person name="Truman W A."/>
        </authorList>
    </citation>
    <scope>NUCLEOTIDE SEQUENCE [LARGE SCALE GENOMIC DNA]</scope>
    <source>
        <strain evidence="1">PS723</strain>
    </source>
</reference>
<evidence type="ECO:0000313" key="2">
    <source>
        <dbReference type="Proteomes" id="UP000379480"/>
    </source>
</evidence>
<dbReference type="AlphaFoldDB" id="A0A5E7CD29"/>
<dbReference type="Proteomes" id="UP000379480">
    <property type="component" value="Unassembled WGS sequence"/>
</dbReference>
<gene>
    <name evidence="1" type="ORF">PS723_02725</name>
</gene>
<proteinExistence type="predicted"/>
<evidence type="ECO:0000313" key="1">
    <source>
        <dbReference type="EMBL" id="VVO02151.1"/>
    </source>
</evidence>
<dbReference type="EMBL" id="CABVHY010000012">
    <property type="protein sequence ID" value="VVO02151.1"/>
    <property type="molecule type" value="Genomic_DNA"/>
</dbReference>
<accession>A0A5E7CD29</accession>
<name>A0A5E7CD29_PSEFL</name>
<protein>
    <submittedName>
        <fullName evidence="1">Uncharacterized protein</fullName>
    </submittedName>
</protein>